<evidence type="ECO:0008006" key="4">
    <source>
        <dbReference type="Google" id="ProtNLM"/>
    </source>
</evidence>
<feature type="compositionally biased region" description="Basic residues" evidence="1">
    <location>
        <begin position="421"/>
        <end position="434"/>
    </location>
</feature>
<protein>
    <recommendedName>
        <fullName evidence="4">DUF4283 domain-containing protein</fullName>
    </recommendedName>
</protein>
<organism evidence="2 3">
    <name type="scientific">Setaria viridis</name>
    <name type="common">Green bristlegrass</name>
    <name type="synonym">Setaria italica subsp. viridis</name>
    <dbReference type="NCBI Taxonomy" id="4556"/>
    <lineage>
        <taxon>Eukaryota</taxon>
        <taxon>Viridiplantae</taxon>
        <taxon>Streptophyta</taxon>
        <taxon>Embryophyta</taxon>
        <taxon>Tracheophyta</taxon>
        <taxon>Spermatophyta</taxon>
        <taxon>Magnoliopsida</taxon>
        <taxon>Liliopsida</taxon>
        <taxon>Poales</taxon>
        <taxon>Poaceae</taxon>
        <taxon>PACMAD clade</taxon>
        <taxon>Panicoideae</taxon>
        <taxon>Panicodae</taxon>
        <taxon>Paniceae</taxon>
        <taxon>Cenchrinae</taxon>
        <taxon>Setaria</taxon>
    </lineage>
</organism>
<gene>
    <name evidence="2" type="ORF">SEVIR_3G205100v2</name>
</gene>
<feature type="compositionally biased region" description="Basic and acidic residues" evidence="1">
    <location>
        <begin position="436"/>
        <end position="452"/>
    </location>
</feature>
<feature type="compositionally biased region" description="Acidic residues" evidence="1">
    <location>
        <begin position="133"/>
        <end position="144"/>
    </location>
</feature>
<accession>A0A4U6VBM5</accession>
<proteinExistence type="predicted"/>
<feature type="region of interest" description="Disordered" evidence="1">
    <location>
        <begin position="398"/>
        <end position="452"/>
    </location>
</feature>
<keyword evidence="3" id="KW-1185">Reference proteome</keyword>
<reference evidence="2" key="1">
    <citation type="submission" date="2019-03" db="EMBL/GenBank/DDBJ databases">
        <title>WGS assembly of Setaria viridis.</title>
        <authorList>
            <person name="Huang P."/>
            <person name="Jenkins J."/>
            <person name="Grimwood J."/>
            <person name="Barry K."/>
            <person name="Healey A."/>
            <person name="Mamidi S."/>
            <person name="Sreedasyam A."/>
            <person name="Shu S."/>
            <person name="Feldman M."/>
            <person name="Wu J."/>
            <person name="Yu Y."/>
            <person name="Chen C."/>
            <person name="Johnson J."/>
            <person name="Rokhsar D."/>
            <person name="Baxter I."/>
            <person name="Schmutz J."/>
            <person name="Brutnell T."/>
            <person name="Kellogg E."/>
        </authorList>
    </citation>
    <scope>NUCLEOTIDE SEQUENCE [LARGE SCALE GENOMIC DNA]</scope>
</reference>
<dbReference type="AlphaFoldDB" id="A0A4U6VBM5"/>
<dbReference type="Proteomes" id="UP000298652">
    <property type="component" value="Chromosome 3"/>
</dbReference>
<sequence length="452" mass="50260">MEVVAHNRVPNARRVLFNRECWLMLIGFPIDSRNVDDIRDAIKAFGRLICWQKDNILARIIVKARVPELEDVPHYIILSEDIPPPGFEDNFVFPGIGPANVNQQQFHQNNEQDQHQPLPDLNGAPVQEAQQPDQDDPLEEEDNEGQLEMDLMLSLSAPHPSSPSSGASQHSGASVAQKVLALAQDQQEQNPPGGGIILLPLNENNADGDQQVNQEQDQHVQMEQDDNMILAQEQLPEFLPAIQQNNNFDPQFNVNLNINMTLTNMSSTLGPDPGWADRMTGDPDAVTDIPADWASFFIMMLLSPTHFDWAKGFLNSEAWRFMISCTSTVSTMSFVIPESCPVDKEPLCLSHCDSNRMSPSSLDDLPVEKKKKSSTPHVETEATRSPRIKVEADYCKLNRDVSQGDPSNSTTKSKEPVGTRKTTKKVTSSKKVKAKGAPEDEAAKELVKKPKN</sequence>
<name>A0A4U6VBM5_SETVI</name>
<dbReference type="PANTHER" id="PTHR33075:SF7">
    <property type="entry name" value="OS02G0303350 PROTEIN"/>
    <property type="match status" value="1"/>
</dbReference>
<feature type="region of interest" description="Disordered" evidence="1">
    <location>
        <begin position="107"/>
        <end position="144"/>
    </location>
</feature>
<dbReference type="OMA" id="LADYWED"/>
<evidence type="ECO:0000313" key="3">
    <source>
        <dbReference type="Proteomes" id="UP000298652"/>
    </source>
</evidence>
<feature type="region of interest" description="Disordered" evidence="1">
    <location>
        <begin position="359"/>
        <end position="385"/>
    </location>
</feature>
<feature type="region of interest" description="Disordered" evidence="1">
    <location>
        <begin position="185"/>
        <end position="209"/>
    </location>
</feature>
<dbReference type="PANTHER" id="PTHR33075">
    <property type="entry name" value="OS02G0499800 PROTEIN"/>
    <property type="match status" value="1"/>
</dbReference>
<dbReference type="EMBL" id="CM016554">
    <property type="protein sequence ID" value="TKW26668.1"/>
    <property type="molecule type" value="Genomic_DNA"/>
</dbReference>
<feature type="compositionally biased region" description="Polar residues" evidence="1">
    <location>
        <begin position="400"/>
        <end position="411"/>
    </location>
</feature>
<evidence type="ECO:0000256" key="1">
    <source>
        <dbReference type="SAM" id="MobiDB-lite"/>
    </source>
</evidence>
<evidence type="ECO:0000313" key="2">
    <source>
        <dbReference type="EMBL" id="TKW26668.1"/>
    </source>
</evidence>
<dbReference type="Gramene" id="TKW26668">
    <property type="protein sequence ID" value="TKW26668"/>
    <property type="gene ID" value="SEVIR_3G205100v2"/>
</dbReference>